<name>A8F393_PSELT</name>
<dbReference type="AlphaFoldDB" id="A8F393"/>
<dbReference type="SUPFAM" id="SSF53474">
    <property type="entry name" value="alpha/beta-Hydrolases"/>
    <property type="match status" value="1"/>
</dbReference>
<proteinExistence type="predicted"/>
<reference evidence="2 3" key="1">
    <citation type="submission" date="2007-08" db="EMBL/GenBank/DDBJ databases">
        <title>Complete sequence of Thermotoga lettingae TMO.</title>
        <authorList>
            <consortium name="US DOE Joint Genome Institute"/>
            <person name="Copeland A."/>
            <person name="Lucas S."/>
            <person name="Lapidus A."/>
            <person name="Barry K."/>
            <person name="Glavina del Rio T."/>
            <person name="Dalin E."/>
            <person name="Tice H."/>
            <person name="Pitluck S."/>
            <person name="Foster B."/>
            <person name="Bruce D."/>
            <person name="Schmutz J."/>
            <person name="Larimer F."/>
            <person name="Land M."/>
            <person name="Hauser L."/>
            <person name="Kyrpides N."/>
            <person name="Mikhailova N."/>
            <person name="Nelson K."/>
            <person name="Gogarten J.P."/>
            <person name="Noll K."/>
            <person name="Richardson P."/>
        </authorList>
    </citation>
    <scope>NUCLEOTIDE SEQUENCE [LARGE SCALE GENOMIC DNA]</scope>
    <source>
        <strain evidence="3">ATCC BAA-301 / DSM 14385 / NBRC 107922 / TMO</strain>
    </source>
</reference>
<sequence>MKIYEYDKTLPLNVETIDLGCYLLVSFDAVYDPAIPQSKRVYVYVYKAKKAWMNLIFLHGIGNGNIPYLLWFAEYFKLHGINTFFMVLPYHERRGMHGWKGGEPFFSPSPSYCINRFHETVKDVRRTIDYIDSISDLHTSIMGFSFGGMIAVMSLALDKRLKKGVLAFTGGDWRWINWHSPYTEELRKNYRLNGNEYGCRDENDCLKNRDAMKNLKKPDSLDDIFLLSPKCFHYDPCLYGMFVNQEILFFRGIFDRIIPLRSSEALFKSLPKVKKIVLPCGHRSSYFFRKFIANRVIKFLKNTPNPLI</sequence>
<keyword evidence="3" id="KW-1185">Reference proteome</keyword>
<feature type="transmembrane region" description="Helical" evidence="1">
    <location>
        <begin position="137"/>
        <end position="157"/>
    </location>
</feature>
<evidence type="ECO:0008006" key="4">
    <source>
        <dbReference type="Google" id="ProtNLM"/>
    </source>
</evidence>
<keyword evidence="1" id="KW-0812">Transmembrane</keyword>
<dbReference type="STRING" id="416591.Tlet_0055"/>
<evidence type="ECO:0000313" key="3">
    <source>
        <dbReference type="Proteomes" id="UP000002016"/>
    </source>
</evidence>
<accession>A8F393</accession>
<dbReference type="Gene3D" id="3.40.50.1820">
    <property type="entry name" value="alpha/beta hydrolase"/>
    <property type="match status" value="1"/>
</dbReference>
<dbReference type="RefSeq" id="WP_012002108.1">
    <property type="nucleotide sequence ID" value="NC_009828.1"/>
</dbReference>
<dbReference type="KEGG" id="tle:Tlet_0055"/>
<dbReference type="HOGENOM" id="CLU_071528_0_0_0"/>
<organism evidence="2 3">
    <name type="scientific">Pseudothermotoga lettingae (strain ATCC BAA-301 / DSM 14385 / NBRC 107922 / TMO)</name>
    <name type="common">Thermotoga lettingae</name>
    <dbReference type="NCBI Taxonomy" id="416591"/>
    <lineage>
        <taxon>Bacteria</taxon>
        <taxon>Thermotogati</taxon>
        <taxon>Thermotogota</taxon>
        <taxon>Thermotogae</taxon>
        <taxon>Thermotogales</taxon>
        <taxon>Thermotogaceae</taxon>
        <taxon>Pseudothermotoga</taxon>
    </lineage>
</organism>
<dbReference type="EMBL" id="CP000812">
    <property type="protein sequence ID" value="ABV32627.1"/>
    <property type="molecule type" value="Genomic_DNA"/>
</dbReference>
<protein>
    <recommendedName>
        <fullName evidence="4">Alpha/beta hydrolase</fullName>
    </recommendedName>
</protein>
<dbReference type="eggNOG" id="COG1073">
    <property type="taxonomic scope" value="Bacteria"/>
</dbReference>
<evidence type="ECO:0000256" key="1">
    <source>
        <dbReference type="SAM" id="Phobius"/>
    </source>
</evidence>
<keyword evidence="1" id="KW-0472">Membrane</keyword>
<reference evidence="2 3" key="2">
    <citation type="journal article" date="2009" name="Proc. Natl. Acad. Sci. U.S.A.">
        <title>On the chimeric nature, thermophilic origin, and phylogenetic placement of the Thermotogales.</title>
        <authorList>
            <person name="Zhaxybayeva O."/>
            <person name="Swithers K.S."/>
            <person name="Lapierre P."/>
            <person name="Fournier G.P."/>
            <person name="Bickhart D.M."/>
            <person name="DeBoy R.T."/>
            <person name="Nelson K.E."/>
            <person name="Nesbo C.L."/>
            <person name="Doolittle W.F."/>
            <person name="Gogarten J.P."/>
            <person name="Noll K.M."/>
        </authorList>
    </citation>
    <scope>NUCLEOTIDE SEQUENCE [LARGE SCALE GENOMIC DNA]</scope>
    <source>
        <strain evidence="3">ATCC BAA-301 / DSM 14385 / NBRC 107922 / TMO</strain>
    </source>
</reference>
<keyword evidence="1" id="KW-1133">Transmembrane helix</keyword>
<dbReference type="InterPro" id="IPR029058">
    <property type="entry name" value="AB_hydrolase_fold"/>
</dbReference>
<dbReference type="Proteomes" id="UP000002016">
    <property type="component" value="Chromosome"/>
</dbReference>
<gene>
    <name evidence="2" type="ordered locus">Tlet_0055</name>
</gene>
<evidence type="ECO:0000313" key="2">
    <source>
        <dbReference type="EMBL" id="ABV32627.1"/>
    </source>
</evidence>